<evidence type="ECO:0008006" key="3">
    <source>
        <dbReference type="Google" id="ProtNLM"/>
    </source>
</evidence>
<name>A0A1T2L879_9GAMM</name>
<evidence type="ECO:0000313" key="2">
    <source>
        <dbReference type="Proteomes" id="UP000191110"/>
    </source>
</evidence>
<dbReference type="EMBL" id="MPRL01000011">
    <property type="protein sequence ID" value="OOZ41305.1"/>
    <property type="molecule type" value="Genomic_DNA"/>
</dbReference>
<accession>A0A1T2L879</accession>
<comment type="caution">
    <text evidence="1">The sequence shown here is derived from an EMBL/GenBank/DDBJ whole genome shotgun (WGS) entry which is preliminary data.</text>
</comment>
<dbReference type="RefSeq" id="WP_078482809.1">
    <property type="nucleotide sequence ID" value="NZ_MPRL01000011.1"/>
</dbReference>
<dbReference type="AlphaFoldDB" id="A0A1T2L879"/>
<keyword evidence="2" id="KW-1185">Reference proteome</keyword>
<reference evidence="1 2" key="1">
    <citation type="submission" date="2016-11" db="EMBL/GenBank/DDBJ databases">
        <title>Mixed transmission modes and dynamic genome evolution in an obligate animal-bacterial symbiosis.</title>
        <authorList>
            <person name="Russell S.L."/>
            <person name="Corbett-Detig R.B."/>
            <person name="Cavanaugh C.M."/>
        </authorList>
    </citation>
    <scope>NUCLEOTIDE SEQUENCE [LARGE SCALE GENOMIC DNA]</scope>
    <source>
        <strain evidence="1">Sveles-Q1</strain>
    </source>
</reference>
<proteinExistence type="predicted"/>
<evidence type="ECO:0000313" key="1">
    <source>
        <dbReference type="EMBL" id="OOZ41305.1"/>
    </source>
</evidence>
<protein>
    <recommendedName>
        <fullName evidence="3">Pyrroline-5-carboxylate reductase catalytic N-terminal domain-containing protein</fullName>
    </recommendedName>
</protein>
<dbReference type="SUPFAM" id="SSF51735">
    <property type="entry name" value="NAD(P)-binding Rossmann-fold domains"/>
    <property type="match status" value="1"/>
</dbReference>
<gene>
    <name evidence="1" type="ORF">BOW53_04065</name>
</gene>
<dbReference type="Gene3D" id="3.40.50.720">
    <property type="entry name" value="NAD(P)-binding Rossmann-like Domain"/>
    <property type="match status" value="1"/>
</dbReference>
<dbReference type="OrthoDB" id="5793658at2"/>
<organism evidence="1 2">
    <name type="scientific">Solemya pervernicosa gill symbiont</name>
    <dbReference type="NCBI Taxonomy" id="642797"/>
    <lineage>
        <taxon>Bacteria</taxon>
        <taxon>Pseudomonadati</taxon>
        <taxon>Pseudomonadota</taxon>
        <taxon>Gammaproteobacteria</taxon>
        <taxon>sulfur-oxidizing symbionts</taxon>
    </lineage>
</organism>
<dbReference type="Proteomes" id="UP000191110">
    <property type="component" value="Unassembled WGS sequence"/>
</dbReference>
<sequence length="255" mass="27918">MEKPIIVVGLGEMASVFTRAILRLGHPVFPVTRNTDMEAEARALAEPAMVLVAVGENDLHPVLEKLPAAWRNHVALLQNELLPDDWKRHGLENPTVISVWFEKKKGQDYKVLVPSPAFGPAAALLESALETLEIPCWEVADEEELLFELVRKNLYIVTTNIAGLVVGGNVDSLWNGHNALAREVASEVLDIQFCLIGQELDRDKLIEAMVEAIQGDLEHKCMGRSAPGRLARAISLADEAGLAVPKLREIAASQS</sequence>
<dbReference type="InterPro" id="IPR036291">
    <property type="entry name" value="NAD(P)-bd_dom_sf"/>
</dbReference>